<name>A0AAV1TL42_9STRA</name>
<sequence length="86" mass="8935">METVKVEAIETSGEISVETKDNLEVGKVEHGDAFVVEPMAGVSQIIEKEEPAVDPVATIESSDDMASVAEMKVDAGASGEALETGV</sequence>
<gene>
    <name evidence="1" type="ORF">PM001_LOCUS7442</name>
</gene>
<evidence type="ECO:0000313" key="1">
    <source>
        <dbReference type="EMBL" id="CAK7922068.1"/>
    </source>
</evidence>
<comment type="caution">
    <text evidence="1">The sequence shown here is derived from an EMBL/GenBank/DDBJ whole genome shotgun (WGS) entry which is preliminary data.</text>
</comment>
<evidence type="ECO:0000313" key="2">
    <source>
        <dbReference type="Proteomes" id="UP001162060"/>
    </source>
</evidence>
<reference evidence="1" key="1">
    <citation type="submission" date="2024-01" db="EMBL/GenBank/DDBJ databases">
        <authorList>
            <person name="Webb A."/>
        </authorList>
    </citation>
    <scope>NUCLEOTIDE SEQUENCE</scope>
    <source>
        <strain evidence="1">Pm1</strain>
    </source>
</reference>
<dbReference type="Proteomes" id="UP001162060">
    <property type="component" value="Unassembled WGS sequence"/>
</dbReference>
<organism evidence="1 2">
    <name type="scientific">Peronospora matthiolae</name>
    <dbReference type="NCBI Taxonomy" id="2874970"/>
    <lineage>
        <taxon>Eukaryota</taxon>
        <taxon>Sar</taxon>
        <taxon>Stramenopiles</taxon>
        <taxon>Oomycota</taxon>
        <taxon>Peronosporomycetes</taxon>
        <taxon>Peronosporales</taxon>
        <taxon>Peronosporaceae</taxon>
        <taxon>Peronospora</taxon>
    </lineage>
</organism>
<proteinExistence type="predicted"/>
<dbReference type="EMBL" id="CAKLBY020000065">
    <property type="protein sequence ID" value="CAK7922068.1"/>
    <property type="molecule type" value="Genomic_DNA"/>
</dbReference>
<accession>A0AAV1TL42</accession>
<protein>
    <submittedName>
        <fullName evidence="1">Uncharacterized protein</fullName>
    </submittedName>
</protein>
<dbReference type="AlphaFoldDB" id="A0AAV1TL42"/>